<reference evidence="3" key="2">
    <citation type="submission" date="2023-06" db="EMBL/GenBank/DDBJ databases">
        <authorList>
            <consortium name="Lawrence Berkeley National Laboratory"/>
            <person name="Haridas S."/>
            <person name="Hensen N."/>
            <person name="Bonometti L."/>
            <person name="Westerberg I."/>
            <person name="Brannstrom I.O."/>
            <person name="Guillou S."/>
            <person name="Cros-Aarteil S."/>
            <person name="Calhoun S."/>
            <person name="Kuo A."/>
            <person name="Mondo S."/>
            <person name="Pangilinan J."/>
            <person name="Riley R."/>
            <person name="Labutti K."/>
            <person name="Andreopoulos B."/>
            <person name="Lipzen A."/>
            <person name="Chen C."/>
            <person name="Yanf M."/>
            <person name="Daum C."/>
            <person name="Ng V."/>
            <person name="Clum A."/>
            <person name="Steindorff A."/>
            <person name="Ohm R."/>
            <person name="Martin F."/>
            <person name="Silar P."/>
            <person name="Natvig D."/>
            <person name="Lalanne C."/>
            <person name="Gautier V."/>
            <person name="Ament-Velasquez S.L."/>
            <person name="Kruys A."/>
            <person name="Hutchinson M.I."/>
            <person name="Powell A.J."/>
            <person name="Barry K."/>
            <person name="Miller A.N."/>
            <person name="Grigoriev I.V."/>
            <person name="Debuchy R."/>
            <person name="Gladieux P."/>
            <person name="Thoren M.H."/>
            <person name="Johannesson H."/>
        </authorList>
    </citation>
    <scope>NUCLEOTIDE SEQUENCE</scope>
    <source>
        <strain evidence="3">CBS 168.71</strain>
    </source>
</reference>
<feature type="non-terminal residue" evidence="3">
    <location>
        <position position="1"/>
    </location>
</feature>
<keyword evidence="2" id="KW-0472">Membrane</keyword>
<dbReference type="Proteomes" id="UP001278766">
    <property type="component" value="Unassembled WGS sequence"/>
</dbReference>
<feature type="transmembrane region" description="Helical" evidence="2">
    <location>
        <begin position="311"/>
        <end position="332"/>
    </location>
</feature>
<name>A0AAE0LQG8_9PEZI</name>
<sequence>ILCLVPLPLPPNNYKKHHPLKFNPNTSSPPTSNPHQSTLNSHRPQDPLQNLHILIIPPLPLHLRHQRNHHLPKLPIRQPLPQNHQPPLAPARPPARIRPIPRHKLSHIRGGPIPAILHQHHRPILHHPPHLALRPGPQPRLAHKLLPEPILPTPHPTPHTPGAMEIGVRLLGRQAVEQRAAQLGPAAVAAAVDGQLRGEGERGRVEHGEQGCGAVRGQEGHLPLGGLHEGVLDRVVHVPAAAAGVGLGLVVGLLLLWWWWWWCLVLCRVGLGWRGVGWVLAVRVLVSLGWEVWVLVPAHRVGRRRRRRREALGELVLGLVLMHVLLGVRGWWPKKRLDE</sequence>
<proteinExistence type="predicted"/>
<feature type="compositionally biased region" description="Low complexity" evidence="1">
    <location>
        <begin position="23"/>
        <end position="34"/>
    </location>
</feature>
<feature type="region of interest" description="Disordered" evidence="1">
    <location>
        <begin position="13"/>
        <end position="45"/>
    </location>
</feature>
<keyword evidence="4" id="KW-1185">Reference proteome</keyword>
<keyword evidence="2" id="KW-0812">Transmembrane</keyword>
<dbReference type="RefSeq" id="XP_062656648.1">
    <property type="nucleotide sequence ID" value="XM_062807655.1"/>
</dbReference>
<feature type="transmembrane region" description="Helical" evidence="2">
    <location>
        <begin position="240"/>
        <end position="260"/>
    </location>
</feature>
<protein>
    <submittedName>
        <fullName evidence="3">Uncharacterized protein</fullName>
    </submittedName>
</protein>
<keyword evidence="2" id="KW-1133">Transmembrane helix</keyword>
<evidence type="ECO:0000256" key="1">
    <source>
        <dbReference type="SAM" id="MobiDB-lite"/>
    </source>
</evidence>
<evidence type="ECO:0000313" key="3">
    <source>
        <dbReference type="EMBL" id="KAK3293134.1"/>
    </source>
</evidence>
<dbReference type="EMBL" id="JAUEPN010000006">
    <property type="protein sequence ID" value="KAK3293134.1"/>
    <property type="molecule type" value="Genomic_DNA"/>
</dbReference>
<gene>
    <name evidence="3" type="ORF">B0H64DRAFT_465138</name>
</gene>
<feature type="transmembrane region" description="Helical" evidence="2">
    <location>
        <begin position="280"/>
        <end position="299"/>
    </location>
</feature>
<comment type="caution">
    <text evidence="3">The sequence shown here is derived from an EMBL/GenBank/DDBJ whole genome shotgun (WGS) entry which is preliminary data.</text>
</comment>
<dbReference type="AlphaFoldDB" id="A0AAE0LQG8"/>
<dbReference type="GeneID" id="87844603"/>
<evidence type="ECO:0000256" key="2">
    <source>
        <dbReference type="SAM" id="Phobius"/>
    </source>
</evidence>
<feature type="region of interest" description="Disordered" evidence="1">
    <location>
        <begin position="74"/>
        <end position="96"/>
    </location>
</feature>
<evidence type="ECO:0000313" key="4">
    <source>
        <dbReference type="Proteomes" id="UP001278766"/>
    </source>
</evidence>
<organism evidence="3 4">
    <name type="scientific">Chaetomium fimeti</name>
    <dbReference type="NCBI Taxonomy" id="1854472"/>
    <lineage>
        <taxon>Eukaryota</taxon>
        <taxon>Fungi</taxon>
        <taxon>Dikarya</taxon>
        <taxon>Ascomycota</taxon>
        <taxon>Pezizomycotina</taxon>
        <taxon>Sordariomycetes</taxon>
        <taxon>Sordariomycetidae</taxon>
        <taxon>Sordariales</taxon>
        <taxon>Chaetomiaceae</taxon>
        <taxon>Chaetomium</taxon>
    </lineage>
</organism>
<reference evidence="3" key="1">
    <citation type="journal article" date="2023" name="Mol. Phylogenet. Evol.">
        <title>Genome-scale phylogeny and comparative genomics of the fungal order Sordariales.</title>
        <authorList>
            <person name="Hensen N."/>
            <person name="Bonometti L."/>
            <person name="Westerberg I."/>
            <person name="Brannstrom I.O."/>
            <person name="Guillou S."/>
            <person name="Cros-Aarteil S."/>
            <person name="Calhoun S."/>
            <person name="Haridas S."/>
            <person name="Kuo A."/>
            <person name="Mondo S."/>
            <person name="Pangilinan J."/>
            <person name="Riley R."/>
            <person name="LaButti K."/>
            <person name="Andreopoulos B."/>
            <person name="Lipzen A."/>
            <person name="Chen C."/>
            <person name="Yan M."/>
            <person name="Daum C."/>
            <person name="Ng V."/>
            <person name="Clum A."/>
            <person name="Steindorff A."/>
            <person name="Ohm R.A."/>
            <person name="Martin F."/>
            <person name="Silar P."/>
            <person name="Natvig D.O."/>
            <person name="Lalanne C."/>
            <person name="Gautier V."/>
            <person name="Ament-Velasquez S.L."/>
            <person name="Kruys A."/>
            <person name="Hutchinson M.I."/>
            <person name="Powell A.J."/>
            <person name="Barry K."/>
            <person name="Miller A.N."/>
            <person name="Grigoriev I.V."/>
            <person name="Debuchy R."/>
            <person name="Gladieux P."/>
            <person name="Hiltunen Thoren M."/>
            <person name="Johannesson H."/>
        </authorList>
    </citation>
    <scope>NUCLEOTIDE SEQUENCE</scope>
    <source>
        <strain evidence="3">CBS 168.71</strain>
    </source>
</reference>
<accession>A0AAE0LQG8</accession>